<sequence length="626" mass="73427">MSRYLNRQNFYSGKNDKEFDKINEIYSFVINSKSSLLIKSNIDFELAIKLSNKLSLIKSSRYNKPIMVTSIYMPFFFDNTISAYNLFERLIKIYCNINNDFKNYNYLIIVGSITTELKLCMKLWNILSSISKTEYYLPKLIVISNEIDDLSVHGLSLTYDIKTFPITIEYESGQNISKIYNTDLYIRAATIAFNKIKFMKKKTILIIVPSHREVMIVFEKINQSNISNLKIYLIYDDESLKKSKNQNQSDKWITIVTTSYVSSPIIYESSVVIDTFTCLNSNSDLGSEQLSKISKSMSSRHMLKTGRYTFGNYVALISETEYKSLQERLENDIPYLYLLKLKEINMNPINILEGIVETILINSKMNLLEILGFMKDKNMWNYCFKFPIGIRYAVMIYNMYLSNEPYIFLHLAVICTLNLYRSGIFYFPKNSMLYTSSIKFVNNKFKGSTTIDTIFNIWIKMCREINPFDSVLLKKFCIDNYLNYRQFQEIIILLKQCIESFYLSNEKQVRYLDGYDIDNLSETFYNFLELTHSDLKTIIYHNFNGKAIALCQNCEYRIDTRSIHSMDLIYMNEPFISIVRSCRNVEHGNINLINVFHASKNRRDIIDIQNIFSSDSDSDCSNNFDY</sequence>
<evidence type="ECO:0000313" key="1">
    <source>
        <dbReference type="EMBL" id="QHU33269.1"/>
    </source>
</evidence>
<accession>A0A6C0LR95</accession>
<dbReference type="AlphaFoldDB" id="A0A6C0LR95"/>
<protein>
    <submittedName>
        <fullName evidence="1">Uncharacterized protein</fullName>
    </submittedName>
</protein>
<name>A0A6C0LR95_9ZZZZ</name>
<proteinExistence type="predicted"/>
<organism evidence="1">
    <name type="scientific">viral metagenome</name>
    <dbReference type="NCBI Taxonomy" id="1070528"/>
    <lineage>
        <taxon>unclassified sequences</taxon>
        <taxon>metagenomes</taxon>
        <taxon>organismal metagenomes</taxon>
    </lineage>
</organism>
<reference evidence="1" key="1">
    <citation type="journal article" date="2020" name="Nature">
        <title>Giant virus diversity and host interactions through global metagenomics.</title>
        <authorList>
            <person name="Schulz F."/>
            <person name="Roux S."/>
            <person name="Paez-Espino D."/>
            <person name="Jungbluth S."/>
            <person name="Walsh D.A."/>
            <person name="Denef V.J."/>
            <person name="McMahon K.D."/>
            <person name="Konstantinidis K.T."/>
            <person name="Eloe-Fadrosh E.A."/>
            <person name="Kyrpides N.C."/>
            <person name="Woyke T."/>
        </authorList>
    </citation>
    <scope>NUCLEOTIDE SEQUENCE</scope>
    <source>
        <strain evidence="1">GVMAG-S-1014582-52</strain>
    </source>
</reference>
<dbReference type="Gene3D" id="3.40.50.300">
    <property type="entry name" value="P-loop containing nucleotide triphosphate hydrolases"/>
    <property type="match status" value="1"/>
</dbReference>
<dbReference type="InterPro" id="IPR027417">
    <property type="entry name" value="P-loop_NTPase"/>
</dbReference>
<dbReference type="EMBL" id="MN740556">
    <property type="protein sequence ID" value="QHU33269.1"/>
    <property type="molecule type" value="Genomic_DNA"/>
</dbReference>